<dbReference type="GO" id="GO:0016020">
    <property type="term" value="C:membrane"/>
    <property type="evidence" value="ECO:0007669"/>
    <property type="project" value="TreeGrafter"/>
</dbReference>
<gene>
    <name evidence="2" type="ORF">GCM10007852_03500</name>
</gene>
<proteinExistence type="predicted"/>
<dbReference type="Pfam" id="PF22352">
    <property type="entry name" value="K319L-like_PKD"/>
    <property type="match status" value="2"/>
</dbReference>
<accession>A0AA37SUG4</accession>
<organism evidence="2 3">
    <name type="scientific">Agaribacter marinus</name>
    <dbReference type="NCBI Taxonomy" id="1431249"/>
    <lineage>
        <taxon>Bacteria</taxon>
        <taxon>Pseudomonadati</taxon>
        <taxon>Pseudomonadota</taxon>
        <taxon>Gammaproteobacteria</taxon>
        <taxon>Alteromonadales</taxon>
        <taxon>Alteromonadaceae</taxon>
        <taxon>Agaribacter</taxon>
    </lineage>
</organism>
<dbReference type="GO" id="GO:0031410">
    <property type="term" value="C:cytoplasmic vesicle"/>
    <property type="evidence" value="ECO:0007669"/>
    <property type="project" value="TreeGrafter"/>
</dbReference>
<dbReference type="PROSITE" id="PS51257">
    <property type="entry name" value="PROKAR_LIPOPROTEIN"/>
    <property type="match status" value="1"/>
</dbReference>
<feature type="signal peptide" evidence="1">
    <location>
        <begin position="1"/>
        <end position="18"/>
    </location>
</feature>
<protein>
    <recommendedName>
        <fullName evidence="4">Cadherin domain-containing protein</fullName>
    </recommendedName>
</protein>
<evidence type="ECO:0000256" key="1">
    <source>
        <dbReference type="SAM" id="SignalP"/>
    </source>
</evidence>
<keyword evidence="1" id="KW-0732">Signal</keyword>
<dbReference type="AlphaFoldDB" id="A0AA37SUG4"/>
<name>A0AA37SUG4_9ALTE</name>
<dbReference type="EMBL" id="BSOT01000005">
    <property type="protein sequence ID" value="GLR69442.1"/>
    <property type="molecule type" value="Genomic_DNA"/>
</dbReference>
<evidence type="ECO:0000313" key="2">
    <source>
        <dbReference type="EMBL" id="GLR69442.1"/>
    </source>
</evidence>
<comment type="caution">
    <text evidence="2">The sequence shown here is derived from an EMBL/GenBank/DDBJ whole genome shotgun (WGS) entry which is preliminary data.</text>
</comment>
<keyword evidence="3" id="KW-1185">Reference proteome</keyword>
<feature type="chain" id="PRO_5041294351" description="Cadherin domain-containing protein" evidence="1">
    <location>
        <begin position="19"/>
        <end position="489"/>
    </location>
</feature>
<reference evidence="2" key="2">
    <citation type="submission" date="2023-01" db="EMBL/GenBank/DDBJ databases">
        <title>Draft genome sequence of Agaribacter marinus strain NBRC 110023.</title>
        <authorList>
            <person name="Sun Q."/>
            <person name="Mori K."/>
        </authorList>
    </citation>
    <scope>NUCLEOTIDE SEQUENCE</scope>
    <source>
        <strain evidence="2">NBRC 110023</strain>
    </source>
</reference>
<dbReference type="Gene3D" id="2.60.40.3010">
    <property type="match status" value="2"/>
</dbReference>
<evidence type="ECO:0000313" key="3">
    <source>
        <dbReference type="Proteomes" id="UP001156601"/>
    </source>
</evidence>
<dbReference type="Proteomes" id="UP001156601">
    <property type="component" value="Unassembled WGS sequence"/>
</dbReference>
<dbReference type="RefSeq" id="WP_284215774.1">
    <property type="nucleotide sequence ID" value="NZ_BSOT01000005.1"/>
</dbReference>
<sequence>MKSLTLPMCMLIFLSACGDNDALEDINVAPSVTASDDIAVDELTSVTLTASANDVDGTISMVSWQQIQGTNVVLSSQDSLTTSFTAPDVKPNETLRFSITVTDNDGKSSHDEVDVNVVHINKEPTADAGQNRIVEAVTTVDLVGSAQDTDGTIDSYSWRQVSGPEGVFMNSDDAETTFSVPNVEEDLEIELALTVVDDEGASNTQSIVILATKIENLRTGRFVDSGVEGLTYSTESRVGITGADGEFHYLAGETVVFGLGNLEFPGVTAAQIITPLTLAGQEDINHPFVTNMARLLQTLDQDCDASNGITIGGEVLLATADMQINFEDANFDTNVAGLVSVASDVTGSCTQLIDAEEARQHFQETLDKLSNQDEPPIGGGLSGKFGIWEGEGQQTSVSWTIKITLSEDEQIIEYPSLNCGGFLTLIEETESQLLFHETITFGLSRCVNLGYVELTDQSANELIYRYYWPTNDDDKRQDLGAVGTVTKLR</sequence>
<dbReference type="InterPro" id="IPR029865">
    <property type="entry name" value="KIAA0319-like"/>
</dbReference>
<reference evidence="2" key="1">
    <citation type="journal article" date="2014" name="Int. J. Syst. Evol. Microbiol.">
        <title>Complete genome sequence of Corynebacterium casei LMG S-19264T (=DSM 44701T), isolated from a smear-ripened cheese.</title>
        <authorList>
            <consortium name="US DOE Joint Genome Institute (JGI-PGF)"/>
            <person name="Walter F."/>
            <person name="Albersmeier A."/>
            <person name="Kalinowski J."/>
            <person name="Ruckert C."/>
        </authorList>
    </citation>
    <scope>NUCLEOTIDE SEQUENCE</scope>
    <source>
        <strain evidence="2">NBRC 110023</strain>
    </source>
</reference>
<dbReference type="PANTHER" id="PTHR46182">
    <property type="entry name" value="FI19480P1"/>
    <property type="match status" value="1"/>
</dbReference>
<dbReference type="PANTHER" id="PTHR46182:SF2">
    <property type="entry name" value="FI19480P1"/>
    <property type="match status" value="1"/>
</dbReference>
<evidence type="ECO:0008006" key="4">
    <source>
        <dbReference type="Google" id="ProtNLM"/>
    </source>
</evidence>